<dbReference type="SUPFAM" id="SSF55729">
    <property type="entry name" value="Acyl-CoA N-acyltransferases (Nat)"/>
    <property type="match status" value="1"/>
</dbReference>
<dbReference type="GO" id="GO:0004402">
    <property type="term" value="F:histone acetyltransferase activity"/>
    <property type="evidence" value="ECO:0007669"/>
    <property type="project" value="UniProtKB-UniRule"/>
</dbReference>
<accession>A0A4P7NHI5</accession>
<evidence type="ECO:0000256" key="1">
    <source>
        <dbReference type="ARBA" id="ARBA00010543"/>
    </source>
</evidence>
<dbReference type="InterPro" id="IPR037113">
    <property type="entry name" value="Hat1_N_sf"/>
</dbReference>
<keyword evidence="7" id="KW-0539">Nucleus</keyword>
<comment type="function">
    <text evidence="7">Catalytic component of the histone acetylase B (HAT-B) complex. Has intrinsic substrate specificity that modifies lysine in recognition sequence GXGKXG. Involved in DNA double-strand break repair.</text>
</comment>
<evidence type="ECO:0000256" key="6">
    <source>
        <dbReference type="ARBA" id="ARBA00048017"/>
    </source>
</evidence>
<dbReference type="AlphaFoldDB" id="A0A4P7NHI5"/>
<dbReference type="Gene3D" id="3.40.630.30">
    <property type="match status" value="1"/>
</dbReference>
<dbReference type="EMBL" id="CP034207">
    <property type="protein sequence ID" value="QBZ61442.1"/>
    <property type="molecule type" value="Genomic_DNA"/>
</dbReference>
<protein>
    <recommendedName>
        <fullName evidence="3 7">Histone acetyltransferase type B catalytic subunit</fullName>
        <ecNumber evidence="2 7">2.3.1.48</ecNumber>
    </recommendedName>
</protein>
<dbReference type="InterPro" id="IPR019467">
    <property type="entry name" value="Hat1_N"/>
</dbReference>
<dbReference type="PIRSF" id="PIRSF038084">
    <property type="entry name" value="HAT-B_cat"/>
    <property type="match status" value="1"/>
</dbReference>
<sequence>MAESDLWSVDANSALELSLVEPTEDGLTTVTRFHPRFTYPLFGEEEQIFGYQDLKINLQYHAPDMRPNVKITHSKKFKSIGETQPTDLDALLQGYLPPVAFAKKREFEDAIRLMPADWTPPGEILSEFDGVDGAKFEIRRSNLADDASRQIIDRVQLLILLFIEGGSYIGTDTTDSLDRWDIFFLYNIKPSTTDGTSRYQFAGYSTVYKFFPLQRFPLEPKEAHENLELPSGEFPFSNLRSRTRISQFLILPPFQKSGNGSRLYRTIYDYCLRDPNVIEVTVEDPNEAFDDMRDVADLDFLRQKSEFTDLRINTDIHIPKQGAAPRGVVDEVKSEEARCLYRIAPRQFSRVLEMHLMSRLAETVRPTLVDDKVVAKPTKIETHEYDLWKLFVKQRLYRHNKEVLSQLDRHDRIERLNETLGSVELEYARILALAERRTQATSSNLKRKLDDDENTEGSSSKKARVEDA</sequence>
<keyword evidence="4 7" id="KW-0808">Transferase</keyword>
<comment type="subcellular location">
    <subcellularLocation>
        <location evidence="7">Cytoplasm</location>
    </subcellularLocation>
    <subcellularLocation>
        <location evidence="7">Nucleus</location>
    </subcellularLocation>
</comment>
<name>A0A4P7NHI5_PYROR</name>
<dbReference type="PANTHER" id="PTHR12046">
    <property type="entry name" value="HISTONE ACETYLTRANSFERASE TYPE B CATALYTIC SUBUNIT"/>
    <property type="match status" value="1"/>
</dbReference>
<evidence type="ECO:0000256" key="5">
    <source>
        <dbReference type="ARBA" id="ARBA00023315"/>
    </source>
</evidence>
<comment type="similarity">
    <text evidence="1 7">Belongs to the HAT1 family.</text>
</comment>
<dbReference type="GO" id="GO:0005737">
    <property type="term" value="C:cytoplasm"/>
    <property type="evidence" value="ECO:0007669"/>
    <property type="project" value="UniProtKB-SubCell"/>
</dbReference>
<evidence type="ECO:0000313" key="9">
    <source>
        <dbReference type="Proteomes" id="UP000294847"/>
    </source>
</evidence>
<dbReference type="Pfam" id="PF10394">
    <property type="entry name" value="Hat1_N"/>
    <property type="match status" value="1"/>
</dbReference>
<evidence type="ECO:0000313" key="8">
    <source>
        <dbReference type="EMBL" id="QBZ61442.1"/>
    </source>
</evidence>
<dbReference type="OMA" id="WTCDAND"/>
<comment type="catalytic activity">
    <reaction evidence="6 7">
        <text>L-lysyl-[protein] + acetyl-CoA = N(6)-acetyl-L-lysyl-[protein] + CoA + H(+)</text>
        <dbReference type="Rhea" id="RHEA:45948"/>
        <dbReference type="Rhea" id="RHEA-COMP:9752"/>
        <dbReference type="Rhea" id="RHEA-COMP:10731"/>
        <dbReference type="ChEBI" id="CHEBI:15378"/>
        <dbReference type="ChEBI" id="CHEBI:29969"/>
        <dbReference type="ChEBI" id="CHEBI:57287"/>
        <dbReference type="ChEBI" id="CHEBI:57288"/>
        <dbReference type="ChEBI" id="CHEBI:61930"/>
        <dbReference type="EC" id="2.3.1.48"/>
    </reaction>
</comment>
<organism evidence="8 9">
    <name type="scientific">Pyricularia oryzae</name>
    <name type="common">Rice blast fungus</name>
    <name type="synonym">Magnaporthe oryzae</name>
    <dbReference type="NCBI Taxonomy" id="318829"/>
    <lineage>
        <taxon>Eukaryota</taxon>
        <taxon>Fungi</taxon>
        <taxon>Dikarya</taxon>
        <taxon>Ascomycota</taxon>
        <taxon>Pezizomycotina</taxon>
        <taxon>Sordariomycetes</taxon>
        <taxon>Sordariomycetidae</taxon>
        <taxon>Magnaporthales</taxon>
        <taxon>Pyriculariaceae</taxon>
        <taxon>Pyricularia</taxon>
    </lineage>
</organism>
<evidence type="ECO:0000256" key="2">
    <source>
        <dbReference type="ARBA" id="ARBA00013184"/>
    </source>
</evidence>
<dbReference type="GO" id="GO:0031509">
    <property type="term" value="P:subtelomeric heterochromatin formation"/>
    <property type="evidence" value="ECO:0007669"/>
    <property type="project" value="InterPro"/>
</dbReference>
<keyword evidence="5 7" id="KW-0012">Acyltransferase</keyword>
<evidence type="ECO:0000256" key="7">
    <source>
        <dbReference type="PIRNR" id="PIRNR038084"/>
    </source>
</evidence>
<dbReference type="SMR" id="A0A4P7NHI5"/>
<reference evidence="8 9" key="1">
    <citation type="journal article" date="2019" name="Mol. Biol. Evol.">
        <title>Blast fungal genomes show frequent chromosomal changes, gene gains and losses, and effector gene turnover.</title>
        <authorList>
            <person name="Gomez Luciano L.B."/>
            <person name="Jason Tsai I."/>
            <person name="Chuma I."/>
            <person name="Tosa Y."/>
            <person name="Chen Y.H."/>
            <person name="Li J.Y."/>
            <person name="Li M.Y."/>
            <person name="Jade Lu M.Y."/>
            <person name="Nakayashiki H."/>
            <person name="Li W.H."/>
        </authorList>
    </citation>
    <scope>NUCLEOTIDE SEQUENCE [LARGE SCALE GENOMIC DNA]</scope>
    <source>
        <strain evidence="8">MZ5-1-6</strain>
    </source>
</reference>
<keyword evidence="7" id="KW-0963">Cytoplasm</keyword>
<comment type="subunit">
    <text evidence="7">Component of the HAT-B complex composed of at least HAT1 and HAT2. The HAT-B complex binds to histone H4 tail.</text>
</comment>
<dbReference type="InterPro" id="IPR017380">
    <property type="entry name" value="Hist_AcTrfase_B-typ_cat-su"/>
</dbReference>
<dbReference type="GO" id="GO:0005634">
    <property type="term" value="C:nucleus"/>
    <property type="evidence" value="ECO:0007669"/>
    <property type="project" value="UniProtKB-SubCell"/>
</dbReference>
<evidence type="ECO:0000256" key="3">
    <source>
        <dbReference type="ARBA" id="ARBA00021268"/>
    </source>
</evidence>
<dbReference type="Proteomes" id="UP000294847">
    <property type="component" value="Chromosome 4"/>
</dbReference>
<dbReference type="GO" id="GO:0000781">
    <property type="term" value="C:chromosome, telomeric region"/>
    <property type="evidence" value="ECO:0007669"/>
    <property type="project" value="GOC"/>
</dbReference>
<gene>
    <name evidence="8" type="ORF">PoMZ_08390</name>
</gene>
<dbReference type="Gene3D" id="3.90.360.10">
    <property type="entry name" value="Histone acetyl transferase 1 (HAT1), N-terminal domain"/>
    <property type="match status" value="1"/>
</dbReference>
<dbReference type="EC" id="2.3.1.48" evidence="2 7"/>
<evidence type="ECO:0000256" key="4">
    <source>
        <dbReference type="ARBA" id="ARBA00022679"/>
    </source>
</evidence>
<dbReference type="InterPro" id="IPR016181">
    <property type="entry name" value="Acyl_CoA_acyltransferase"/>
</dbReference>
<proteinExistence type="inferred from homology"/>